<evidence type="ECO:0000259" key="3">
    <source>
        <dbReference type="Pfam" id="PF12927"/>
    </source>
</evidence>
<reference evidence="5" key="1">
    <citation type="journal article" date="2013" name="Genome Announc.">
        <title>Genome sequence of the food spoilage yeast Zygosaccharomyces bailii CLIB 213(T).</title>
        <authorList>
            <person name="Galeote V."/>
            <person name="Bigey F."/>
            <person name="Devillers H."/>
            <person name="Neuveglise C."/>
            <person name="Dequin S."/>
        </authorList>
    </citation>
    <scope>NUCLEOTIDE SEQUENCE [LARGE SCALE GENOMIC DNA]</scope>
    <source>
        <strain evidence="5">CLIB 213 / ATCC 58445 / CBS 680 / CCRC 21525 / NBRC 1098 / NCYC 1416 / NRRL Y-2227</strain>
    </source>
</reference>
<accession>A0A8J2TA50</accession>
<dbReference type="EMBL" id="HG316468">
    <property type="protein sequence ID" value="CDF91862.1"/>
    <property type="molecule type" value="Genomic_DNA"/>
</dbReference>
<keyword evidence="5" id="KW-1185">Reference proteome</keyword>
<dbReference type="Gene3D" id="1.10.287.370">
    <property type="match status" value="1"/>
</dbReference>
<feature type="region of interest" description="Disordered" evidence="2">
    <location>
        <begin position="314"/>
        <end position="372"/>
    </location>
</feature>
<feature type="region of interest" description="Disordered" evidence="2">
    <location>
        <begin position="250"/>
        <end position="286"/>
    </location>
</feature>
<dbReference type="GO" id="GO:1990113">
    <property type="term" value="P:RNA polymerase I assembly"/>
    <property type="evidence" value="ECO:0007669"/>
    <property type="project" value="TreeGrafter"/>
</dbReference>
<dbReference type="PANTHER" id="PTHR12674">
    <property type="entry name" value="PREFOLDIN SUBUNIT 5"/>
    <property type="match status" value="1"/>
</dbReference>
<feature type="compositionally biased region" description="Basic and acidic residues" evidence="2">
    <location>
        <begin position="343"/>
        <end position="357"/>
    </location>
</feature>
<dbReference type="GO" id="GO:1990115">
    <property type="term" value="P:RNA polymerase III assembly"/>
    <property type="evidence" value="ECO:0007669"/>
    <property type="project" value="TreeGrafter"/>
</dbReference>
<feature type="compositionally biased region" description="Basic and acidic residues" evidence="2">
    <location>
        <begin position="496"/>
        <end position="519"/>
    </location>
</feature>
<comment type="similarity">
    <text evidence="1">Belongs to the prefoldin subunit alpha family.</text>
</comment>
<evidence type="ECO:0000313" key="4">
    <source>
        <dbReference type="EMBL" id="CDF91862.1"/>
    </source>
</evidence>
<evidence type="ECO:0000256" key="1">
    <source>
        <dbReference type="ARBA" id="ARBA00010048"/>
    </source>
</evidence>
<proteinExistence type="inferred from homology"/>
<gene>
    <name evidence="4" type="ORF">BN860_00254g</name>
</gene>
<feature type="compositionally biased region" description="Basic and acidic residues" evidence="2">
    <location>
        <begin position="551"/>
        <end position="567"/>
    </location>
</feature>
<dbReference type="GO" id="GO:0006457">
    <property type="term" value="P:protein folding"/>
    <property type="evidence" value="ECO:0007669"/>
    <property type="project" value="InterPro"/>
</dbReference>
<dbReference type="InterPro" id="IPR011599">
    <property type="entry name" value="PFD_alpha_archaea"/>
</dbReference>
<dbReference type="AlphaFoldDB" id="A0A8J2TA50"/>
<dbReference type="InterPro" id="IPR004127">
    <property type="entry name" value="Prefoldin_subunit_alpha"/>
</dbReference>
<evidence type="ECO:0000256" key="2">
    <source>
        <dbReference type="SAM" id="MobiDB-lite"/>
    </source>
</evidence>
<dbReference type="Proteomes" id="UP000019375">
    <property type="component" value="Unassembled WGS sequence"/>
</dbReference>
<feature type="region of interest" description="Disordered" evidence="2">
    <location>
        <begin position="648"/>
        <end position="675"/>
    </location>
</feature>
<dbReference type="InterPro" id="IPR009053">
    <property type="entry name" value="Prefoldin"/>
</dbReference>
<feature type="region of interest" description="Disordered" evidence="2">
    <location>
        <begin position="454"/>
        <end position="578"/>
    </location>
</feature>
<dbReference type="GO" id="GO:0051082">
    <property type="term" value="F:unfolded protein binding"/>
    <property type="evidence" value="ECO:0007669"/>
    <property type="project" value="InterPro"/>
</dbReference>
<dbReference type="SUPFAM" id="SSF46579">
    <property type="entry name" value="Prefoldin"/>
    <property type="match status" value="1"/>
</dbReference>
<feature type="compositionally biased region" description="Basic and acidic residues" evidence="2">
    <location>
        <begin position="648"/>
        <end position="665"/>
    </location>
</feature>
<dbReference type="GO" id="GO:0005737">
    <property type="term" value="C:cytoplasm"/>
    <property type="evidence" value="ECO:0007669"/>
    <property type="project" value="TreeGrafter"/>
</dbReference>
<dbReference type="PANTHER" id="PTHR12674:SF2">
    <property type="entry name" value="PREFOLDIN SUBUNIT 5"/>
    <property type="match status" value="1"/>
</dbReference>
<name>A0A8J2TA50_ZYGB2</name>
<dbReference type="GO" id="GO:1990114">
    <property type="term" value="P:RNA polymerase II core complex assembly"/>
    <property type="evidence" value="ECO:0007669"/>
    <property type="project" value="TreeGrafter"/>
</dbReference>
<organism evidence="4 5">
    <name type="scientific">Zygosaccharomyces bailii (strain CLIB 213 / ATCC 58445 / CBS 680 / BCRC 21525 / NBRC 1098 / NCYC 1416 / NRRL Y-2227)</name>
    <dbReference type="NCBI Taxonomy" id="1333698"/>
    <lineage>
        <taxon>Eukaryota</taxon>
        <taxon>Fungi</taxon>
        <taxon>Dikarya</taxon>
        <taxon>Ascomycota</taxon>
        <taxon>Saccharomycotina</taxon>
        <taxon>Saccharomycetes</taxon>
        <taxon>Saccharomycetales</taxon>
        <taxon>Saccharomycetaceae</taxon>
        <taxon>Zygosaccharomyces</taxon>
    </lineage>
</organism>
<protein>
    <submittedName>
        <fullName evidence="4">ZYBA0S15-00254g1_1</fullName>
    </submittedName>
</protein>
<dbReference type="InterPro" id="IPR024325">
    <property type="entry name" value="DUF3835"/>
</dbReference>
<feature type="compositionally biased region" description="Acidic residues" evidence="2">
    <location>
        <begin position="256"/>
        <end position="286"/>
    </location>
</feature>
<dbReference type="OrthoDB" id="21413at2759"/>
<feature type="domain" description="DUF3835" evidence="3">
    <location>
        <begin position="674"/>
        <end position="751"/>
    </location>
</feature>
<dbReference type="GO" id="GO:0016272">
    <property type="term" value="C:prefoldin complex"/>
    <property type="evidence" value="ECO:0007669"/>
    <property type="project" value="InterPro"/>
</dbReference>
<dbReference type="Pfam" id="PF02996">
    <property type="entry name" value="Prefoldin"/>
    <property type="match status" value="1"/>
</dbReference>
<evidence type="ECO:0000313" key="5">
    <source>
        <dbReference type="Proteomes" id="UP000019375"/>
    </source>
</evidence>
<dbReference type="Pfam" id="PF12927">
    <property type="entry name" value="DUF3835"/>
    <property type="match status" value="1"/>
</dbReference>
<feature type="compositionally biased region" description="Polar residues" evidence="2">
    <location>
        <begin position="317"/>
        <end position="326"/>
    </location>
</feature>
<sequence length="755" mass="86701">MNNLGFLHKSVEETLGRLRDKNAFLHKQKRYYLVIRARLLEGKREDVDDSQESQETVSDTRLEFSDIIISTRHRIFVSIGCEYFVEKSVEEAVEFAEVKLKLISEAIRNFDAKIEEANLTKGRIEEMVSRGDNWDEGQEDEDEDELPAMEIREELDEEGNVISSSVIPTANDKSRKQLEQTLLGQQQEDSHEINDELNDFEKNLKGKLLKNKVVQESHPVHVDYKHEEPEPEIHSFPEIDRENMYTFDDLVRKLDEQDELEDLQLQEEGEGEEEDEEEDDDNYEVDDYDTMSFSIIPGGAAQSAFEKEIRRLRRSKMSQPKSILKTNHSKDKPKKSVGFADVADVHEVESLKEENRKNTHRPLVQLGEDGEPLSKEEFDGELFAQLIGAHGPDEVHEKYKTQVEKEQEQEQVRSSKKRISRFRLERKGNVVDSAARNEIEHNLDVAVPGLASAATDIIERHPEGAASHAPEEESPANSTSGIVEREVDAQPLVSDIVEKDSGEAVLDIMERDPDGDRSSSLHKSLKSLERPRKKPAPTPKIEILQDDEQSEEKTGEELHRSAFHETSQHSTENSYFPSEMQACAKGATSTICNPNVDYRALGENLDDMARAYALGVYDDDLHEDPGALIERPEDFKRYNEEVEQLKEEIKDFQIKNPMEETKEEGNNEEEDVPMMTDVVERDFPVDYGEEDNEDFSLHPDKLSESIALEYRRLKETMVQNRFASCNLKSKELEPVDEWGNPIKESRFRLQRFAPP</sequence>